<evidence type="ECO:0000256" key="1">
    <source>
        <dbReference type="SAM" id="MobiDB-lite"/>
    </source>
</evidence>
<protein>
    <submittedName>
        <fullName evidence="3">Expressed protein</fullName>
    </submittedName>
</protein>
<name>E1Z2Q2_CHLVA</name>
<keyword evidence="4" id="KW-1185">Reference proteome</keyword>
<accession>E1Z2Q2</accession>
<dbReference type="EMBL" id="GL433835">
    <property type="protein sequence ID" value="EFN60038.1"/>
    <property type="molecule type" value="Genomic_DNA"/>
</dbReference>
<dbReference type="RefSeq" id="XP_005852140.1">
    <property type="nucleotide sequence ID" value="XM_005852078.1"/>
</dbReference>
<reference evidence="3 4" key="1">
    <citation type="journal article" date="2010" name="Plant Cell">
        <title>The Chlorella variabilis NC64A genome reveals adaptation to photosymbiosis, coevolution with viruses, and cryptic sex.</title>
        <authorList>
            <person name="Blanc G."/>
            <person name="Duncan G."/>
            <person name="Agarkova I."/>
            <person name="Borodovsky M."/>
            <person name="Gurnon J."/>
            <person name="Kuo A."/>
            <person name="Lindquist E."/>
            <person name="Lucas S."/>
            <person name="Pangilinan J."/>
            <person name="Polle J."/>
            <person name="Salamov A."/>
            <person name="Terry A."/>
            <person name="Yamada T."/>
            <person name="Dunigan D.D."/>
            <person name="Grigoriev I.V."/>
            <person name="Claverie J.M."/>
            <person name="Van Etten J.L."/>
        </authorList>
    </citation>
    <scope>NUCLEOTIDE SEQUENCE [LARGE SCALE GENOMIC DNA]</scope>
    <source>
        <strain evidence="3 4">NC64A</strain>
    </source>
</reference>
<feature type="region of interest" description="Disordered" evidence="1">
    <location>
        <begin position="30"/>
        <end position="49"/>
    </location>
</feature>
<proteinExistence type="predicted"/>
<dbReference type="Proteomes" id="UP000008141">
    <property type="component" value="Unassembled WGS sequence"/>
</dbReference>
<evidence type="ECO:0000313" key="3">
    <source>
        <dbReference type="EMBL" id="EFN60038.1"/>
    </source>
</evidence>
<dbReference type="KEGG" id="cvr:CHLNCDRAFT_133256"/>
<dbReference type="SUPFAM" id="SSF55785">
    <property type="entry name" value="PYP-like sensor domain (PAS domain)"/>
    <property type="match status" value="1"/>
</dbReference>
<dbReference type="GeneID" id="17359442"/>
<feature type="compositionally biased region" description="Low complexity" evidence="1">
    <location>
        <begin position="30"/>
        <end position="39"/>
    </location>
</feature>
<feature type="domain" description="PAS fold-4" evidence="2">
    <location>
        <begin position="202"/>
        <end position="285"/>
    </location>
</feature>
<dbReference type="Pfam" id="PF08448">
    <property type="entry name" value="PAS_4"/>
    <property type="match status" value="1"/>
</dbReference>
<dbReference type="InParanoid" id="E1Z2Q2"/>
<gene>
    <name evidence="3" type="ORF">CHLNCDRAFT_133256</name>
</gene>
<dbReference type="AlphaFoldDB" id="E1Z2Q2"/>
<sequence length="293" mass="29701">MRPMVVGRAARLARSARSYTSATKATASPLAAVAHSSSPPAAPSSPPAGASLQWCGAGLSLQQAFDAHSFAQLGHHGEVPAGDADEDDELDLQVAAILRQHLEDAFSRGSTAAPGMCGPPAAALAVAAEAEALQPAVAPPPPAAAASLRASTKAVEARLAKPAPAAVPLTLEAALQPSTQARQVAAQRASLLVMVVEAEAPHTVAWANVAWEELAGVEWTSVLGQPCLEVVQAAASEELAEGLAEALQQRARGSAVLCYGGAPVRVTAAPLLARDGSPPRMLLAFTPAGRTPE</sequence>
<dbReference type="InterPro" id="IPR035965">
    <property type="entry name" value="PAS-like_dom_sf"/>
</dbReference>
<evidence type="ECO:0000313" key="4">
    <source>
        <dbReference type="Proteomes" id="UP000008141"/>
    </source>
</evidence>
<organism evidence="4">
    <name type="scientific">Chlorella variabilis</name>
    <name type="common">Green alga</name>
    <dbReference type="NCBI Taxonomy" id="554065"/>
    <lineage>
        <taxon>Eukaryota</taxon>
        <taxon>Viridiplantae</taxon>
        <taxon>Chlorophyta</taxon>
        <taxon>core chlorophytes</taxon>
        <taxon>Trebouxiophyceae</taxon>
        <taxon>Chlorellales</taxon>
        <taxon>Chlorellaceae</taxon>
        <taxon>Chlorella clade</taxon>
        <taxon>Chlorella</taxon>
    </lineage>
</organism>
<dbReference type="InterPro" id="IPR013656">
    <property type="entry name" value="PAS_4"/>
</dbReference>
<evidence type="ECO:0000259" key="2">
    <source>
        <dbReference type="Pfam" id="PF08448"/>
    </source>
</evidence>